<dbReference type="SUPFAM" id="SSF81321">
    <property type="entry name" value="Family A G protein-coupled receptor-like"/>
    <property type="match status" value="1"/>
</dbReference>
<keyword evidence="2 6" id="KW-0812">Transmembrane</keyword>
<feature type="region of interest" description="Disordered" evidence="5">
    <location>
        <begin position="683"/>
        <end position="798"/>
    </location>
</feature>
<feature type="compositionally biased region" description="Basic and acidic residues" evidence="5">
    <location>
        <begin position="774"/>
        <end position="785"/>
    </location>
</feature>
<evidence type="ECO:0000313" key="7">
    <source>
        <dbReference type="EMBL" id="CAJ1944978.1"/>
    </source>
</evidence>
<feature type="transmembrane region" description="Helical" evidence="6">
    <location>
        <begin position="337"/>
        <end position="354"/>
    </location>
</feature>
<feature type="region of interest" description="Disordered" evidence="5">
    <location>
        <begin position="536"/>
        <end position="555"/>
    </location>
</feature>
<feature type="region of interest" description="Disordered" evidence="5">
    <location>
        <begin position="507"/>
        <end position="529"/>
    </location>
</feature>
<name>A0AAD2CZY4_9STRA</name>
<gene>
    <name evidence="7" type="ORF">CYCCA115_LOCUS9131</name>
</gene>
<evidence type="ECO:0000256" key="1">
    <source>
        <dbReference type="ARBA" id="ARBA00004141"/>
    </source>
</evidence>
<protein>
    <recommendedName>
        <fullName evidence="9">G-protein coupled receptors family 1 profile domain-containing protein</fullName>
    </recommendedName>
</protein>
<sequence length="871" mass="95020">MNTTIATTTAATTIDENYEFRALTDLQKKLLAILPIPSSLLSIFGSSIIIVTVWKVRKQKAWIPYQRLLLAMSVCDIVSSLTLAVGAFLYPQETSDKVWVIGNDASCSAIGFLNQISYSGTLYNGFLSFYFLFTARFGMKNRQIEKRIEPAMHLFAIGFPIITALVGLVMDFYAEPEVGIGCWVNRWPKQCGEGPDGTGEECQSPMIAWVFGAWIALFVLGALIVNNAVIWVFVHQRTRGNVHHHHHHQGAIRKVPSQKLDRHDETSDSNSHHSDDEETRTSGRNSQMGLLSMASSFRTLNSTGRGSAGNLSVSTAAQQREIQATQSKRLKLVGSQAFLFVGCYFVSNIWTYVLRLYESRTTDYIEEKELPYSYYSILVTQAVLLPLQGLFNMMVFIRPKYLRLRSENPSESKWAIVHRVIFGEAARSGNNSADFAERFTGQRLDVNVNKAPLANKGVSSLTITSEVVPQQATTENNATEANVVSGTTNKPVRSVGYGLDAILETSERGESSSLKASMRSETSPRSNKVPRILTTTTRTGTGTGIGIEHKQQRHQPSLTAKATTMQEEAQSRSSESSIFMQGTGWSDSLDSMPSSRSLKVEPIIPEGSVPNISSAAATMHTSWSDSLGSMPSSRSLTTGASNRSISDGSIPNIAAARMHTGWSSSSDGNKGMASIQGTGSKIEISGELESPTTNRSPRVSASSYPSFLHTGWSSSVESMPVSEDGGRVNTRTSMNVDAKRKQLVEMQFVDESDASSTDSKDDNDRPHSSSLDLQDSKQIDHDHAPSDATAATAAAGSKTCGDAEGKAAAIQEEDVRMSFLMPTGWSLDNMPLCTEEEEETTNKPRSSRETPTGTEQPSVTAILMDGSFRSL</sequence>
<dbReference type="PANTHER" id="PTHR23112:SF0">
    <property type="entry name" value="TRANSMEMBRANE PROTEIN 116"/>
    <property type="match status" value="1"/>
</dbReference>
<comment type="caution">
    <text evidence="7">The sequence shown here is derived from an EMBL/GenBank/DDBJ whole genome shotgun (WGS) entry which is preliminary data.</text>
</comment>
<evidence type="ECO:0008006" key="9">
    <source>
        <dbReference type="Google" id="ProtNLM"/>
    </source>
</evidence>
<feature type="compositionally biased region" description="Basic and acidic residues" evidence="5">
    <location>
        <begin position="259"/>
        <end position="281"/>
    </location>
</feature>
<feature type="transmembrane region" description="Helical" evidence="6">
    <location>
        <begin position="151"/>
        <end position="170"/>
    </location>
</feature>
<reference evidence="7" key="1">
    <citation type="submission" date="2023-08" db="EMBL/GenBank/DDBJ databases">
        <authorList>
            <person name="Audoor S."/>
            <person name="Bilcke G."/>
        </authorList>
    </citation>
    <scope>NUCLEOTIDE SEQUENCE</scope>
</reference>
<dbReference type="GO" id="GO:0007189">
    <property type="term" value="P:adenylate cyclase-activating G protein-coupled receptor signaling pathway"/>
    <property type="evidence" value="ECO:0007669"/>
    <property type="project" value="TreeGrafter"/>
</dbReference>
<feature type="compositionally biased region" description="Low complexity" evidence="5">
    <location>
        <begin position="566"/>
        <end position="577"/>
    </location>
</feature>
<dbReference type="EMBL" id="CAKOGP040001291">
    <property type="protein sequence ID" value="CAJ1944978.1"/>
    <property type="molecule type" value="Genomic_DNA"/>
</dbReference>
<feature type="region of interest" description="Disordered" evidence="5">
    <location>
        <begin position="622"/>
        <end position="648"/>
    </location>
</feature>
<dbReference type="GO" id="GO:0004930">
    <property type="term" value="F:G protein-coupled receptor activity"/>
    <property type="evidence" value="ECO:0007669"/>
    <property type="project" value="TreeGrafter"/>
</dbReference>
<dbReference type="AlphaFoldDB" id="A0AAD2CZY4"/>
<feature type="region of interest" description="Disordered" evidence="5">
    <location>
        <begin position="243"/>
        <end position="285"/>
    </location>
</feature>
<evidence type="ECO:0000256" key="5">
    <source>
        <dbReference type="SAM" id="MobiDB-lite"/>
    </source>
</evidence>
<organism evidence="7 8">
    <name type="scientific">Cylindrotheca closterium</name>
    <dbReference type="NCBI Taxonomy" id="2856"/>
    <lineage>
        <taxon>Eukaryota</taxon>
        <taxon>Sar</taxon>
        <taxon>Stramenopiles</taxon>
        <taxon>Ochrophyta</taxon>
        <taxon>Bacillariophyta</taxon>
        <taxon>Bacillariophyceae</taxon>
        <taxon>Bacillariophycidae</taxon>
        <taxon>Bacillariales</taxon>
        <taxon>Bacillariaceae</taxon>
        <taxon>Cylindrotheca</taxon>
    </lineage>
</organism>
<feature type="transmembrane region" description="Helical" evidence="6">
    <location>
        <begin position="206"/>
        <end position="234"/>
    </location>
</feature>
<feature type="compositionally biased region" description="Basic and acidic residues" evidence="5">
    <location>
        <begin position="758"/>
        <end position="767"/>
    </location>
</feature>
<evidence type="ECO:0000256" key="2">
    <source>
        <dbReference type="ARBA" id="ARBA00022692"/>
    </source>
</evidence>
<feature type="transmembrane region" description="Helical" evidence="6">
    <location>
        <begin position="374"/>
        <end position="397"/>
    </location>
</feature>
<evidence type="ECO:0000256" key="3">
    <source>
        <dbReference type="ARBA" id="ARBA00022989"/>
    </source>
</evidence>
<feature type="compositionally biased region" description="Polar residues" evidence="5">
    <location>
        <begin position="849"/>
        <end position="859"/>
    </location>
</feature>
<dbReference type="GO" id="GO:0005886">
    <property type="term" value="C:plasma membrane"/>
    <property type="evidence" value="ECO:0007669"/>
    <property type="project" value="TreeGrafter"/>
</dbReference>
<dbReference type="Proteomes" id="UP001295423">
    <property type="component" value="Unassembled WGS sequence"/>
</dbReference>
<evidence type="ECO:0000256" key="6">
    <source>
        <dbReference type="SAM" id="Phobius"/>
    </source>
</evidence>
<evidence type="ECO:0000256" key="4">
    <source>
        <dbReference type="ARBA" id="ARBA00023136"/>
    </source>
</evidence>
<feature type="transmembrane region" description="Helical" evidence="6">
    <location>
        <begin position="68"/>
        <end position="90"/>
    </location>
</feature>
<keyword evidence="3 6" id="KW-1133">Transmembrane helix</keyword>
<feature type="region of interest" description="Disordered" evidence="5">
    <location>
        <begin position="561"/>
        <end position="594"/>
    </location>
</feature>
<accession>A0AAD2CZY4</accession>
<proteinExistence type="predicted"/>
<keyword evidence="4 6" id="KW-0472">Membrane</keyword>
<feature type="compositionally biased region" description="Polar residues" evidence="5">
    <location>
        <begin position="690"/>
        <end position="717"/>
    </location>
</feature>
<dbReference type="Gene3D" id="1.20.1070.10">
    <property type="entry name" value="Rhodopsin 7-helix transmembrane proteins"/>
    <property type="match status" value="1"/>
</dbReference>
<feature type="region of interest" description="Disordered" evidence="5">
    <location>
        <begin position="834"/>
        <end position="859"/>
    </location>
</feature>
<feature type="transmembrane region" description="Helical" evidence="6">
    <location>
        <begin position="30"/>
        <end position="56"/>
    </location>
</feature>
<evidence type="ECO:0000313" key="8">
    <source>
        <dbReference type="Proteomes" id="UP001295423"/>
    </source>
</evidence>
<dbReference type="PANTHER" id="PTHR23112">
    <property type="entry name" value="G PROTEIN-COUPLED RECEPTOR 157-RELATED"/>
    <property type="match status" value="1"/>
</dbReference>
<keyword evidence="8" id="KW-1185">Reference proteome</keyword>
<feature type="compositionally biased region" description="Polar residues" evidence="5">
    <location>
        <begin position="511"/>
        <end position="526"/>
    </location>
</feature>
<comment type="subcellular location">
    <subcellularLocation>
        <location evidence="1">Membrane</location>
        <topology evidence="1">Multi-pass membrane protein</topology>
    </subcellularLocation>
</comment>